<dbReference type="PANTHER" id="PTHR47785">
    <property type="entry name" value="ZN(II)2CYS6 TRANSCRIPTION FACTOR (EUROFUNG)-RELATED-RELATED"/>
    <property type="match status" value="1"/>
</dbReference>
<keyword evidence="6" id="KW-1185">Reference proteome</keyword>
<name>A0ABR1F4F6_9ASCO</name>
<dbReference type="InterPro" id="IPR001138">
    <property type="entry name" value="Zn2Cys6_DnaBD"/>
</dbReference>
<dbReference type="PANTHER" id="PTHR47785:SF2">
    <property type="entry name" value="ZN(II)2CYS6 TRANSCRIPTION FACTOR (EUROFUNG)"/>
    <property type="match status" value="1"/>
</dbReference>
<comment type="caution">
    <text evidence="5">The sequence shown here is derived from an EMBL/GenBank/DDBJ whole genome shotgun (WGS) entry which is preliminary data.</text>
</comment>
<evidence type="ECO:0000256" key="2">
    <source>
        <dbReference type="ARBA" id="ARBA00023242"/>
    </source>
</evidence>
<dbReference type="InterPro" id="IPR007219">
    <property type="entry name" value="XnlR_reg_dom"/>
</dbReference>
<dbReference type="GeneID" id="90038375"/>
<keyword evidence="2" id="KW-0539">Nucleus</keyword>
<dbReference type="Pfam" id="PF00172">
    <property type="entry name" value="Zn_clus"/>
    <property type="match status" value="1"/>
</dbReference>
<sequence length="660" mass="74322">MPTAGKNATDLSNDNTSIMNPADRDRDRDDSTRKKRSLSDFQDDKVDYPRRRAIIACEVCRARKSKCDGAQPKCRLCSELNADCVYRERGLKLDARDKLIIEKLERIESLLESSAAEKDLRQQSTSSQQSFPEISNFQQNLPQNYNLTVAKPPSPSTTFQAGSPAVSSSSRDRTSGSIGDYVFSIPEHHSTPWLHLFQNRQVARLLTQSPPMSYSPLRLESTRSPLQLDLNVLLDLSHIQPLVSSYFKVVNPFYAIVSPFGWQSYYRIALSNGFRQGPESVIVLLVLALGQASLSDSLTTLPKDAPIPGINFFATAWPLITNCLLGNTIVDAQALMLTSAYLFYLVRPLDAWNMISAICTKVRAVLSISPPDDLLHDDRELFERLFWNALVLESDLLAELDLPHSGIELHEDEVGLPSGFRAVDNIAPGTDDLWYFLAEISLRRLLNRVHHMLYSNIKPKVPISSYHPIVQELDFQLTQWYENLPVILKFTFERERIENQFATVLRLRYFACQSIIWRVYVEVCLENEELLKDSRMRTGASKCIEACLRQVEDLDEHIAGHIPYLWQGSLSIAGHIVTLMAVTVSPGLAALLPHSMTRMAEIIVVGVRTIVRNGALAPSIKAAADSLCNAEVQWTKRMMEIGIDAEKIRETLVEKPPPQE</sequence>
<evidence type="ECO:0000256" key="1">
    <source>
        <dbReference type="ARBA" id="ARBA00022723"/>
    </source>
</evidence>
<dbReference type="RefSeq" id="XP_064767776.1">
    <property type="nucleotide sequence ID" value="XM_064912863.1"/>
</dbReference>
<evidence type="ECO:0000259" key="4">
    <source>
        <dbReference type="PROSITE" id="PS50048"/>
    </source>
</evidence>
<dbReference type="Proteomes" id="UP001498771">
    <property type="component" value="Unassembled WGS sequence"/>
</dbReference>
<dbReference type="EMBL" id="JBBJBU010000007">
    <property type="protein sequence ID" value="KAK7204743.1"/>
    <property type="molecule type" value="Genomic_DNA"/>
</dbReference>
<dbReference type="CDD" id="cd12148">
    <property type="entry name" value="fungal_TF_MHR"/>
    <property type="match status" value="1"/>
</dbReference>
<dbReference type="SMART" id="SM00066">
    <property type="entry name" value="GAL4"/>
    <property type="match status" value="1"/>
</dbReference>
<reference evidence="5 6" key="1">
    <citation type="submission" date="2024-03" db="EMBL/GenBank/DDBJ databases">
        <title>Genome-scale model development and genomic sequencing of the oleaginous clade Lipomyces.</title>
        <authorList>
            <consortium name="Lawrence Berkeley National Laboratory"/>
            <person name="Czajka J.J."/>
            <person name="Han Y."/>
            <person name="Kim J."/>
            <person name="Mondo S.J."/>
            <person name="Hofstad B.A."/>
            <person name="Robles A."/>
            <person name="Haridas S."/>
            <person name="Riley R."/>
            <person name="LaButti K."/>
            <person name="Pangilinan J."/>
            <person name="Andreopoulos W."/>
            <person name="Lipzen A."/>
            <person name="Yan J."/>
            <person name="Wang M."/>
            <person name="Ng V."/>
            <person name="Grigoriev I.V."/>
            <person name="Spatafora J.W."/>
            <person name="Magnuson J.K."/>
            <person name="Baker S.E."/>
            <person name="Pomraning K.R."/>
        </authorList>
    </citation>
    <scope>NUCLEOTIDE SEQUENCE [LARGE SCALE GENOMIC DNA]</scope>
    <source>
        <strain evidence="5 6">Phaff 52-87</strain>
    </source>
</reference>
<dbReference type="CDD" id="cd00067">
    <property type="entry name" value="GAL4"/>
    <property type="match status" value="1"/>
</dbReference>
<accession>A0ABR1F4F6</accession>
<feature type="region of interest" description="Disordered" evidence="3">
    <location>
        <begin position="1"/>
        <end position="40"/>
    </location>
</feature>
<evidence type="ECO:0000313" key="6">
    <source>
        <dbReference type="Proteomes" id="UP001498771"/>
    </source>
</evidence>
<feature type="region of interest" description="Disordered" evidence="3">
    <location>
        <begin position="145"/>
        <end position="175"/>
    </location>
</feature>
<organism evidence="5 6">
    <name type="scientific">Myxozyma melibiosi</name>
    <dbReference type="NCBI Taxonomy" id="54550"/>
    <lineage>
        <taxon>Eukaryota</taxon>
        <taxon>Fungi</taxon>
        <taxon>Dikarya</taxon>
        <taxon>Ascomycota</taxon>
        <taxon>Saccharomycotina</taxon>
        <taxon>Lipomycetes</taxon>
        <taxon>Lipomycetales</taxon>
        <taxon>Lipomycetaceae</taxon>
        <taxon>Myxozyma</taxon>
    </lineage>
</organism>
<dbReference type="SUPFAM" id="SSF57701">
    <property type="entry name" value="Zn2/Cys6 DNA-binding domain"/>
    <property type="match status" value="1"/>
</dbReference>
<keyword evidence="1" id="KW-0479">Metal-binding</keyword>
<protein>
    <recommendedName>
        <fullName evidence="4">Zn(2)-C6 fungal-type domain-containing protein</fullName>
    </recommendedName>
</protein>
<evidence type="ECO:0000313" key="5">
    <source>
        <dbReference type="EMBL" id="KAK7204743.1"/>
    </source>
</evidence>
<feature type="compositionally biased region" description="Polar residues" evidence="3">
    <location>
        <begin position="9"/>
        <end position="19"/>
    </location>
</feature>
<dbReference type="InterPro" id="IPR053181">
    <property type="entry name" value="EcdB-like_regulator"/>
</dbReference>
<proteinExistence type="predicted"/>
<dbReference type="PROSITE" id="PS50048">
    <property type="entry name" value="ZN2_CY6_FUNGAL_2"/>
    <property type="match status" value="1"/>
</dbReference>
<dbReference type="Gene3D" id="4.10.240.10">
    <property type="entry name" value="Zn(2)-C6 fungal-type DNA-binding domain"/>
    <property type="match status" value="1"/>
</dbReference>
<gene>
    <name evidence="5" type="ORF">BZA70DRAFT_279904</name>
</gene>
<dbReference type="PROSITE" id="PS00463">
    <property type="entry name" value="ZN2_CY6_FUNGAL_1"/>
    <property type="match status" value="1"/>
</dbReference>
<dbReference type="InterPro" id="IPR036864">
    <property type="entry name" value="Zn2-C6_fun-type_DNA-bd_sf"/>
</dbReference>
<evidence type="ECO:0000256" key="3">
    <source>
        <dbReference type="SAM" id="MobiDB-lite"/>
    </source>
</evidence>
<dbReference type="Pfam" id="PF04082">
    <property type="entry name" value="Fungal_trans"/>
    <property type="match status" value="1"/>
</dbReference>
<feature type="compositionally biased region" description="Basic and acidic residues" evidence="3">
    <location>
        <begin position="22"/>
        <end position="32"/>
    </location>
</feature>
<feature type="domain" description="Zn(2)-C6 fungal-type" evidence="4">
    <location>
        <begin position="56"/>
        <end position="86"/>
    </location>
</feature>